<name>A0ABV2PNG2_9BACI</name>
<organism evidence="2 3">
    <name type="scientific">Lysinibacillus parviboronicapiens</name>
    <dbReference type="NCBI Taxonomy" id="436516"/>
    <lineage>
        <taxon>Bacteria</taxon>
        <taxon>Bacillati</taxon>
        <taxon>Bacillota</taxon>
        <taxon>Bacilli</taxon>
        <taxon>Bacillales</taxon>
        <taxon>Bacillaceae</taxon>
        <taxon>Lysinibacillus</taxon>
    </lineage>
</organism>
<reference evidence="2 3" key="1">
    <citation type="submission" date="2024-06" db="EMBL/GenBank/DDBJ databases">
        <title>Sorghum-associated microbial communities from plants grown in Nebraska, USA.</title>
        <authorList>
            <person name="Schachtman D."/>
        </authorList>
    </citation>
    <scope>NUCLEOTIDE SEQUENCE [LARGE SCALE GENOMIC DNA]</scope>
    <source>
        <strain evidence="2 3">736</strain>
    </source>
</reference>
<dbReference type="EMBL" id="JBEPSB010000018">
    <property type="protein sequence ID" value="MET4562158.1"/>
    <property type="molecule type" value="Genomic_DNA"/>
</dbReference>
<gene>
    <name evidence="2" type="ORF">ABIA69_003344</name>
</gene>
<dbReference type="InterPro" id="IPR025474">
    <property type="entry name" value="DUF4325"/>
</dbReference>
<protein>
    <recommendedName>
        <fullName evidence="1">DUF4325 domain-containing protein</fullName>
    </recommendedName>
</protein>
<sequence length="98" mass="11328">MVIEIMDHVERCYSNDDGNVIFLLIKEAFDQGEHVTVSFSGVNSITSSFTNSAFIELIKEFDMNYVKRHLSFVNSNKSINTMIKDRFDFFSDRQLSCV</sequence>
<dbReference type="Proteomes" id="UP001549363">
    <property type="component" value="Unassembled WGS sequence"/>
</dbReference>
<dbReference type="Pfam" id="PF14213">
    <property type="entry name" value="DUF4325"/>
    <property type="match status" value="1"/>
</dbReference>
<evidence type="ECO:0000259" key="1">
    <source>
        <dbReference type="Pfam" id="PF14213"/>
    </source>
</evidence>
<keyword evidence="3" id="KW-1185">Reference proteome</keyword>
<proteinExistence type="predicted"/>
<accession>A0ABV2PNG2</accession>
<feature type="domain" description="DUF4325" evidence="1">
    <location>
        <begin position="17"/>
        <end position="79"/>
    </location>
</feature>
<evidence type="ECO:0000313" key="2">
    <source>
        <dbReference type="EMBL" id="MET4562158.1"/>
    </source>
</evidence>
<comment type="caution">
    <text evidence="2">The sequence shown here is derived from an EMBL/GenBank/DDBJ whole genome shotgun (WGS) entry which is preliminary data.</text>
</comment>
<evidence type="ECO:0000313" key="3">
    <source>
        <dbReference type="Proteomes" id="UP001549363"/>
    </source>
</evidence>
<dbReference type="RefSeq" id="WP_354472343.1">
    <property type="nucleotide sequence ID" value="NZ_JBEPSB010000018.1"/>
</dbReference>